<dbReference type="InterPro" id="IPR019819">
    <property type="entry name" value="Carboxylesterase_B_CS"/>
</dbReference>
<gene>
    <name evidence="6" type="primary">LOC109487294</name>
</gene>
<dbReference type="Gene3D" id="3.40.50.1820">
    <property type="entry name" value="alpha/beta hydrolase"/>
    <property type="match status" value="1"/>
</dbReference>
<dbReference type="InterPro" id="IPR002018">
    <property type="entry name" value="CarbesteraseB"/>
</dbReference>
<evidence type="ECO:0000256" key="2">
    <source>
        <dbReference type="ARBA" id="ARBA00022801"/>
    </source>
</evidence>
<accession>A0A6P5AB44</accession>
<dbReference type="InterPro" id="IPR050309">
    <property type="entry name" value="Type-B_Carboxylest/Lipase"/>
</dbReference>
<keyword evidence="5" id="KW-1185">Reference proteome</keyword>
<evidence type="ECO:0000313" key="6">
    <source>
        <dbReference type="RefSeq" id="XP_019646838.1"/>
    </source>
</evidence>
<evidence type="ECO:0000256" key="3">
    <source>
        <dbReference type="RuleBase" id="RU361235"/>
    </source>
</evidence>
<organism evidence="5 6">
    <name type="scientific">Branchiostoma belcheri</name>
    <name type="common">Amphioxus</name>
    <dbReference type="NCBI Taxonomy" id="7741"/>
    <lineage>
        <taxon>Eukaryota</taxon>
        <taxon>Metazoa</taxon>
        <taxon>Chordata</taxon>
        <taxon>Cephalochordata</taxon>
        <taxon>Leptocardii</taxon>
        <taxon>Amphioxiformes</taxon>
        <taxon>Branchiostomatidae</taxon>
        <taxon>Branchiostoma</taxon>
    </lineage>
</organism>
<sequence length="614" mass="67745">MAGCYCGFVTFAAVVVVFNLTGGSEGIVVSTTHGDVRGSEFVPSSVLGNAVHDRVFTFKGIPYAAPPVGNLRWRPPQAPSSWTGVRDAREFGNRCPQIFGPGDPMDTSMDPIFSEILFAKGKTEGEDCLFLNVYTPEVSATANRPVMVWIHGGGLFTGTADSYPAEFPTAFQNIVMVTINYRTFHLGFLPTLEEDAPGNFGLLDGMKALEWVQANVRNFGGDPDRVTIFGESGGGWAVSLLVLSPMSTGLFHRAVSQSGVAGVQVSQKGDITRTQILARQLNCSTEVYEDMMSCLRGKSSQEITMALDPEIAYMVNVSVVIGGDFLPESPWDLMQQRQVNQVDYLLGSNIDEFSISSADILGKDFMEKLEVGMTRTEYEEDLPNHLKWAAGQYLGGIPSVLVQPVIDQYLDPADSQEDPVVLRRQFLLYLQHFTDSWFTAPTVMMAQAMAAHPVRVYHYEFQTRTSYFASRPAYAKADHGDDVFYLFGIPLLRNVTGGAWKYNFTQEERELSLDMMAYWTNFAANSDPSDSTGSASPRDLVTWPRYTAPGQHYLQLDVTPSASTRLRQDRMAFWNRDVPRLMGKKVPPTGGTGRSTWSVLLVAFSAAVCLLHQG</sequence>
<evidence type="ECO:0000313" key="5">
    <source>
        <dbReference type="Proteomes" id="UP000515135"/>
    </source>
</evidence>
<comment type="similarity">
    <text evidence="1 3">Belongs to the type-B carboxylesterase/lipase family.</text>
</comment>
<proteinExistence type="inferred from homology"/>
<dbReference type="PANTHER" id="PTHR11559">
    <property type="entry name" value="CARBOXYLESTERASE"/>
    <property type="match status" value="1"/>
</dbReference>
<dbReference type="RefSeq" id="XP_019646838.1">
    <property type="nucleotide sequence ID" value="XM_019791279.1"/>
</dbReference>
<dbReference type="GO" id="GO:0016787">
    <property type="term" value="F:hydrolase activity"/>
    <property type="evidence" value="ECO:0007669"/>
    <property type="project" value="UniProtKB-KW"/>
</dbReference>
<dbReference type="Proteomes" id="UP000515135">
    <property type="component" value="Unplaced"/>
</dbReference>
<dbReference type="PROSITE" id="PS00122">
    <property type="entry name" value="CARBOXYLESTERASE_B_1"/>
    <property type="match status" value="1"/>
</dbReference>
<dbReference type="InterPro" id="IPR019826">
    <property type="entry name" value="Carboxylesterase_B_AS"/>
</dbReference>
<dbReference type="FunFam" id="3.40.50.1820:FF:000128">
    <property type="entry name" value="Carboxylic ester hydrolase"/>
    <property type="match status" value="1"/>
</dbReference>
<dbReference type="InterPro" id="IPR029058">
    <property type="entry name" value="AB_hydrolase_fold"/>
</dbReference>
<dbReference type="OrthoDB" id="5978524at2759"/>
<keyword evidence="2 3" id="KW-0378">Hydrolase</keyword>
<dbReference type="KEGG" id="bbel:109487294"/>
<dbReference type="EC" id="3.1.1.-" evidence="3"/>
<feature type="domain" description="Carboxylesterase type B" evidence="4">
    <location>
        <begin position="28"/>
        <end position="574"/>
    </location>
</feature>
<dbReference type="GeneID" id="109487294"/>
<dbReference type="SUPFAM" id="SSF53474">
    <property type="entry name" value="alpha/beta-Hydrolases"/>
    <property type="match status" value="1"/>
</dbReference>
<reference evidence="6" key="1">
    <citation type="submission" date="2025-08" db="UniProtKB">
        <authorList>
            <consortium name="RefSeq"/>
        </authorList>
    </citation>
    <scope>IDENTIFICATION</scope>
    <source>
        <tissue evidence="6">Gonad</tissue>
    </source>
</reference>
<evidence type="ECO:0000259" key="4">
    <source>
        <dbReference type="Pfam" id="PF00135"/>
    </source>
</evidence>
<dbReference type="Pfam" id="PF00135">
    <property type="entry name" value="COesterase"/>
    <property type="match status" value="1"/>
</dbReference>
<protein>
    <recommendedName>
        <fullName evidence="3">Carboxylic ester hydrolase</fullName>
        <ecNumber evidence="3">3.1.1.-</ecNumber>
    </recommendedName>
</protein>
<dbReference type="AlphaFoldDB" id="A0A6P5AB44"/>
<dbReference type="PROSITE" id="PS00941">
    <property type="entry name" value="CARBOXYLESTERASE_B_2"/>
    <property type="match status" value="1"/>
</dbReference>
<name>A0A6P5AB44_BRABE</name>
<evidence type="ECO:0000256" key="1">
    <source>
        <dbReference type="ARBA" id="ARBA00005964"/>
    </source>
</evidence>